<dbReference type="Proteomes" id="UP000246132">
    <property type="component" value="Unassembled WGS sequence"/>
</dbReference>
<feature type="transmembrane region" description="Helical" evidence="1">
    <location>
        <begin position="258"/>
        <end position="278"/>
    </location>
</feature>
<sequence length="303" mass="32456">MKQKADPARADRVPFAVTVIVFTVLMLSLGDALIKFASGEFVIWQIFVLRSLIVLPVLVGLLWWTARDSLSLPPSLGWAIMRSALLVGMWIAYYLALPRLDLSVAAAVYYTLPIFITLFSALLIGDRIRAAGWGAVFLGFVGVLLILRPDAGDFNPYALLPLVAAILYALAMILTRTRCRAVHPLMLSLLLNVTFVVAGLVATAVIGLSVVDTRDGFLLGPWAAMGAGEWAAMALLACAILVGSVGAAIAYQNAPPAVIGTFDFGYVAFALVWGFVFFAEVPDVWSLTGMALIVIAGVIALRQ</sequence>
<comment type="caution">
    <text evidence="3">The sequence shown here is derived from an EMBL/GenBank/DDBJ whole genome shotgun (WGS) entry which is preliminary data.</text>
</comment>
<dbReference type="OrthoDB" id="148351at2"/>
<organism evidence="3 4">
    <name type="scientific">Oceaniradius stylonematis</name>
    <dbReference type="NCBI Taxonomy" id="2184161"/>
    <lineage>
        <taxon>Bacteria</taxon>
        <taxon>Pseudomonadati</taxon>
        <taxon>Pseudomonadota</taxon>
        <taxon>Alphaproteobacteria</taxon>
        <taxon>Hyphomicrobiales</taxon>
        <taxon>Ahrensiaceae</taxon>
        <taxon>Oceaniradius</taxon>
    </lineage>
</organism>
<evidence type="ECO:0000259" key="2">
    <source>
        <dbReference type="Pfam" id="PF00892"/>
    </source>
</evidence>
<evidence type="ECO:0000313" key="4">
    <source>
        <dbReference type="Proteomes" id="UP000246132"/>
    </source>
</evidence>
<feature type="transmembrane region" description="Helical" evidence="1">
    <location>
        <begin position="76"/>
        <end position="96"/>
    </location>
</feature>
<dbReference type="PANTHER" id="PTHR22911:SF135">
    <property type="entry name" value="BLR4310 PROTEIN"/>
    <property type="match status" value="1"/>
</dbReference>
<dbReference type="InterPro" id="IPR000620">
    <property type="entry name" value="EamA_dom"/>
</dbReference>
<dbReference type="AlphaFoldDB" id="A0A3A8A7K2"/>
<evidence type="ECO:0000256" key="1">
    <source>
        <dbReference type="SAM" id="Phobius"/>
    </source>
</evidence>
<name>A0A3A8A7K2_9HYPH</name>
<dbReference type="PANTHER" id="PTHR22911">
    <property type="entry name" value="ACYL-MALONYL CONDENSING ENZYME-RELATED"/>
    <property type="match status" value="1"/>
</dbReference>
<feature type="transmembrane region" description="Helical" evidence="1">
    <location>
        <begin position="130"/>
        <end position="148"/>
    </location>
</feature>
<dbReference type="SUPFAM" id="SSF103481">
    <property type="entry name" value="Multidrug resistance efflux transporter EmrE"/>
    <property type="match status" value="1"/>
</dbReference>
<protein>
    <submittedName>
        <fullName evidence="3">DMT family transporter</fullName>
    </submittedName>
</protein>
<evidence type="ECO:0000313" key="3">
    <source>
        <dbReference type="EMBL" id="RKF06262.1"/>
    </source>
</evidence>
<feature type="transmembrane region" description="Helical" evidence="1">
    <location>
        <begin position="42"/>
        <end position="64"/>
    </location>
</feature>
<keyword evidence="1" id="KW-1133">Transmembrane helix</keyword>
<feature type="transmembrane region" description="Helical" evidence="1">
    <location>
        <begin position="186"/>
        <end position="210"/>
    </location>
</feature>
<feature type="transmembrane region" description="Helical" evidence="1">
    <location>
        <begin position="154"/>
        <end position="174"/>
    </location>
</feature>
<feature type="domain" description="EamA" evidence="2">
    <location>
        <begin position="16"/>
        <end position="147"/>
    </location>
</feature>
<dbReference type="RefSeq" id="WP_109765909.1">
    <property type="nucleotide sequence ID" value="NZ_QFWV02000007.1"/>
</dbReference>
<feature type="transmembrane region" description="Helical" evidence="1">
    <location>
        <begin position="12"/>
        <end position="30"/>
    </location>
</feature>
<feature type="transmembrane region" description="Helical" evidence="1">
    <location>
        <begin position="230"/>
        <end position="251"/>
    </location>
</feature>
<dbReference type="GO" id="GO:0016020">
    <property type="term" value="C:membrane"/>
    <property type="evidence" value="ECO:0007669"/>
    <property type="project" value="InterPro"/>
</dbReference>
<keyword evidence="1" id="KW-0472">Membrane</keyword>
<keyword evidence="1" id="KW-0812">Transmembrane</keyword>
<dbReference type="Pfam" id="PF00892">
    <property type="entry name" value="EamA"/>
    <property type="match status" value="1"/>
</dbReference>
<keyword evidence="4" id="KW-1185">Reference proteome</keyword>
<feature type="transmembrane region" description="Helical" evidence="1">
    <location>
        <begin position="284"/>
        <end position="301"/>
    </location>
</feature>
<proteinExistence type="predicted"/>
<feature type="transmembrane region" description="Helical" evidence="1">
    <location>
        <begin position="102"/>
        <end position="123"/>
    </location>
</feature>
<reference evidence="3 4" key="1">
    <citation type="journal article" date="2018" name="Int. J. Syst. Bacteriol.">
        <title>Oceaniradius stylonemae gen. nov., sp. nov., isolated from a red alga, Stylonema cornu-cervi.</title>
        <authorList>
            <person name="Jeong S."/>
        </authorList>
    </citation>
    <scope>NUCLEOTIDE SEQUENCE [LARGE SCALE GENOMIC DNA]</scope>
    <source>
        <strain evidence="3 4">StC1</strain>
    </source>
</reference>
<dbReference type="InterPro" id="IPR037185">
    <property type="entry name" value="EmrE-like"/>
</dbReference>
<gene>
    <name evidence="3" type="ORF">DEM25_011535</name>
</gene>
<accession>A0A3A8A7K2</accession>
<dbReference type="EMBL" id="QFWV02000007">
    <property type="protein sequence ID" value="RKF06262.1"/>
    <property type="molecule type" value="Genomic_DNA"/>
</dbReference>